<evidence type="ECO:0000256" key="5">
    <source>
        <dbReference type="ARBA" id="ARBA00022833"/>
    </source>
</evidence>
<dbReference type="Pfam" id="PF04082">
    <property type="entry name" value="Fungal_trans"/>
    <property type="match status" value="1"/>
</dbReference>
<evidence type="ECO:0000259" key="9">
    <source>
        <dbReference type="Pfam" id="PF04082"/>
    </source>
</evidence>
<dbReference type="GO" id="GO:0000978">
    <property type="term" value="F:RNA polymerase II cis-regulatory region sequence-specific DNA binding"/>
    <property type="evidence" value="ECO:0007669"/>
    <property type="project" value="InterPro"/>
</dbReference>
<evidence type="ECO:0000256" key="7">
    <source>
        <dbReference type="SAM" id="MobiDB-lite"/>
    </source>
</evidence>
<keyword evidence="5" id="KW-0862">Zinc</keyword>
<accession>A0A8H5APX1</accession>
<keyword evidence="2" id="KW-0479">Metal-binding</keyword>
<dbReference type="CDD" id="cd12148">
    <property type="entry name" value="fungal_TF_MHR"/>
    <property type="match status" value="1"/>
</dbReference>
<dbReference type="InterPro" id="IPR007219">
    <property type="entry name" value="XnlR_reg_dom"/>
</dbReference>
<comment type="caution">
    <text evidence="10">The sequence shown here is derived from an EMBL/GenBank/DDBJ whole genome shotgun (WGS) entry which is preliminary data.</text>
</comment>
<keyword evidence="4" id="KW-0863">Zinc-finger</keyword>
<dbReference type="InterPro" id="IPR051059">
    <property type="entry name" value="VerF-like"/>
</dbReference>
<dbReference type="EMBL" id="JAAFOW010000139">
    <property type="protein sequence ID" value="KAF5268201.1"/>
    <property type="molecule type" value="Genomic_DNA"/>
</dbReference>
<dbReference type="GO" id="GO:0000785">
    <property type="term" value="C:chromatin"/>
    <property type="evidence" value="ECO:0007669"/>
    <property type="project" value="TreeGrafter"/>
</dbReference>
<evidence type="ECO:0000256" key="2">
    <source>
        <dbReference type="ARBA" id="ARBA00022723"/>
    </source>
</evidence>
<dbReference type="GO" id="GO:0006351">
    <property type="term" value="P:DNA-templated transcription"/>
    <property type="evidence" value="ECO:0007669"/>
    <property type="project" value="InterPro"/>
</dbReference>
<feature type="domain" description="Metallo-beta-lactamase" evidence="8">
    <location>
        <begin position="47"/>
        <end position="118"/>
    </location>
</feature>
<sequence length="1051" mass="116715">MAATIEWFGTTTYRLKANGLVIWLDTWLERPSVLPKYLDINDVEEADYIFISHAHFDHLPGADRIARKTGAIVIANGEAFNLLRDANVPEEQLMPVAGGERIPLFLKADRDRASAGAIEVAPGLPGAPPQPHDRFAALVVHVWPSLHCFMPGTPGHPPEIIDTRTEYTGEASPYTCTVDITKGMKYGLLRLGDLVPEELRDLGIRSMIDYLNDREKHLFSHFDGGQLAFNFLIGPGKTLFWSAHMGAYEGVLRRMEPKPDVAILALAGRANLDGRPYDGSAADFITKKINWLGQPKTVIWCLHDESPVRPRRVDTTGADEVLGTGHGSENSHCRLENHVEQEHAPHAVFPSNDVMEQILALDISGWRTHASQTSSTSISGSAHSEDVSMTLCLGMSSTISEIQHIPQTEPNADPSEETVTATSPESTLGAGILADIPPDPLDLINSVWQKEDTTGWADLQATECLRTGSPLEPPEPIQVETIFEGMGGSRATFNLLATDWLSSTGPSDPLGQSGYGPWSTADLESLDVDLEDFSHVERLSTEGYQNLDLWAYMMSTINETGTFRSSEPSILPPLKTLNAYIQLYFEKFHDTLPIIHRPTFDPSSAPCLLVLAIANIGRRFSRLTYGLSNELGLENLIESSEISDTVPLWLAQAILLCQIAMSFTNDRPAVERSLSSRGVLDVVLKKLEPSLRAAASSMCEEEALDDQVLWKAWVHCEALRRTAYGLWLVDSQCLLLFDLAPAVPTESLQIPLPCHERLWERSSAISWKSQWTKTKELNSLRVQMQSLYSLNPISADVGAFSFLIILFGYFRDRLFLKQVEDMGLVGLVNMHGERITYRMERMPELWILLDPTRRPESNSTNAVTVQYYHIIGVVVHVPLKDLTAFSGWRVSRLKQQETRRKLMTWVSSHGDSAREAALHAGTLFRLCWCHSTSGYQEPSAILIAALALWVYNSSLAGCKSAGREAYGEKQTPPTFRLGNEIDEDEVLDWVHEGKQARPFVVGVGNINAPGGYWKVVNQAITFLASLKEWPISQVFSSDLKDLLLIFDKDSP</sequence>
<name>A0A8H5APX1_FUSOX</name>
<dbReference type="Gene3D" id="3.60.15.10">
    <property type="entry name" value="Ribonuclease Z/Hydroxyacylglutathione hydrolase-like"/>
    <property type="match status" value="1"/>
</dbReference>
<dbReference type="AlphaFoldDB" id="A0A8H5APX1"/>
<reference evidence="10" key="1">
    <citation type="submission" date="2020-02" db="EMBL/GenBank/DDBJ databases">
        <title>Identification and distribution of gene clusters putatively required for synthesis of sphingolipid metabolism inhibitors in phylogenetically diverse species of the filamentous fungus Fusarium.</title>
        <authorList>
            <person name="Kim H.-S."/>
            <person name="Busman M."/>
            <person name="Brown D.W."/>
            <person name="Divon H."/>
            <person name="Uhlig S."/>
            <person name="Proctor R.H."/>
        </authorList>
    </citation>
    <scope>NUCLEOTIDE SEQUENCE [LARGE SCALE GENOMIC DNA]</scope>
    <source>
        <strain evidence="10">NRRL 39464</strain>
    </source>
</reference>
<feature type="domain" description="Xylanolytic transcriptional activator regulatory" evidence="9">
    <location>
        <begin position="581"/>
        <end position="778"/>
    </location>
</feature>
<dbReference type="Proteomes" id="UP000558688">
    <property type="component" value="Unassembled WGS sequence"/>
</dbReference>
<evidence type="ECO:0000256" key="1">
    <source>
        <dbReference type="ARBA" id="ARBA00004123"/>
    </source>
</evidence>
<evidence type="ECO:0000256" key="6">
    <source>
        <dbReference type="ARBA" id="ARBA00023242"/>
    </source>
</evidence>
<evidence type="ECO:0008006" key="12">
    <source>
        <dbReference type="Google" id="ProtNLM"/>
    </source>
</evidence>
<dbReference type="InterPro" id="IPR036866">
    <property type="entry name" value="RibonucZ/Hydroxyglut_hydro"/>
</dbReference>
<dbReference type="PANTHER" id="PTHR40626">
    <property type="entry name" value="MIP31509P"/>
    <property type="match status" value="1"/>
</dbReference>
<keyword evidence="3" id="KW-0677">Repeat</keyword>
<feature type="compositionally biased region" description="Polar residues" evidence="7">
    <location>
        <begin position="417"/>
        <end position="426"/>
    </location>
</feature>
<feature type="region of interest" description="Disordered" evidence="7">
    <location>
        <begin position="407"/>
        <end position="434"/>
    </location>
</feature>
<organism evidence="10 11">
    <name type="scientific">Fusarium oxysporum</name>
    <name type="common">Fusarium vascular wilt</name>
    <dbReference type="NCBI Taxonomy" id="5507"/>
    <lineage>
        <taxon>Eukaryota</taxon>
        <taxon>Fungi</taxon>
        <taxon>Dikarya</taxon>
        <taxon>Ascomycota</taxon>
        <taxon>Pezizomycotina</taxon>
        <taxon>Sordariomycetes</taxon>
        <taxon>Hypocreomycetidae</taxon>
        <taxon>Hypocreales</taxon>
        <taxon>Nectriaceae</taxon>
        <taxon>Fusarium</taxon>
        <taxon>Fusarium oxysporum species complex</taxon>
    </lineage>
</organism>
<dbReference type="InterPro" id="IPR001279">
    <property type="entry name" value="Metallo-B-lactamas"/>
</dbReference>
<dbReference type="SUPFAM" id="SSF56281">
    <property type="entry name" value="Metallo-hydrolase/oxidoreductase"/>
    <property type="match status" value="1"/>
</dbReference>
<proteinExistence type="predicted"/>
<evidence type="ECO:0000259" key="8">
    <source>
        <dbReference type="Pfam" id="PF00753"/>
    </source>
</evidence>
<evidence type="ECO:0000256" key="4">
    <source>
        <dbReference type="ARBA" id="ARBA00022771"/>
    </source>
</evidence>
<dbReference type="GO" id="GO:0000981">
    <property type="term" value="F:DNA-binding transcription factor activity, RNA polymerase II-specific"/>
    <property type="evidence" value="ECO:0007669"/>
    <property type="project" value="InterPro"/>
</dbReference>
<dbReference type="PANTHER" id="PTHR40626:SF11">
    <property type="entry name" value="ZINC FINGER PROTEIN YPR022C"/>
    <property type="match status" value="1"/>
</dbReference>
<dbReference type="GO" id="GO:0008270">
    <property type="term" value="F:zinc ion binding"/>
    <property type="evidence" value="ECO:0007669"/>
    <property type="project" value="UniProtKB-KW"/>
</dbReference>
<evidence type="ECO:0000313" key="11">
    <source>
        <dbReference type="Proteomes" id="UP000558688"/>
    </source>
</evidence>
<protein>
    <recommendedName>
        <fullName evidence="12">Metallo-beta-lactamase domain-containing protein</fullName>
    </recommendedName>
</protein>
<comment type="subcellular location">
    <subcellularLocation>
        <location evidence="1">Nucleus</location>
    </subcellularLocation>
</comment>
<gene>
    <name evidence="10" type="ORF">FOXYS1_909</name>
</gene>
<dbReference type="GO" id="GO:0005634">
    <property type="term" value="C:nucleus"/>
    <property type="evidence" value="ECO:0007669"/>
    <property type="project" value="UniProtKB-SubCell"/>
</dbReference>
<keyword evidence="6" id="KW-0539">Nucleus</keyword>
<evidence type="ECO:0000313" key="10">
    <source>
        <dbReference type="EMBL" id="KAF5268201.1"/>
    </source>
</evidence>
<evidence type="ECO:0000256" key="3">
    <source>
        <dbReference type="ARBA" id="ARBA00022737"/>
    </source>
</evidence>
<dbReference type="Pfam" id="PF00753">
    <property type="entry name" value="Lactamase_B"/>
    <property type="match status" value="1"/>
</dbReference>